<dbReference type="EMBL" id="JARBHB010000009">
    <property type="protein sequence ID" value="KAJ8875045.1"/>
    <property type="molecule type" value="Genomic_DNA"/>
</dbReference>
<gene>
    <name evidence="1" type="ORF">PR048_022935</name>
</gene>
<accession>A0ABQ9GSP1</accession>
<evidence type="ECO:0000313" key="2">
    <source>
        <dbReference type="Proteomes" id="UP001159363"/>
    </source>
</evidence>
<sequence length="257" mass="28196">MKKSVGGGEIPEGTRPSAALVRLDSHVGNSGSDPAGDRTRFALVFNAIGPRVMKNPEPIRNTQQNEGPAISFRCDSNRPWPACSPGLNHLWPQKEMVVKMQFQIILHNAVFGPPTSITASEGEDGAARGVRGRGKLEIPERASRPAASSDAIFICENPGVARPGIEPGSPWWRASGLSAQLPRPHSWLQRHAQMKRNPLRNFASVYFSTLYLRQNWLYMGVTDNEHKAKGSKIHRNVESILQNVSGTAYQLAAVKCK</sequence>
<organism evidence="1 2">
    <name type="scientific">Dryococelus australis</name>
    <dbReference type="NCBI Taxonomy" id="614101"/>
    <lineage>
        <taxon>Eukaryota</taxon>
        <taxon>Metazoa</taxon>
        <taxon>Ecdysozoa</taxon>
        <taxon>Arthropoda</taxon>
        <taxon>Hexapoda</taxon>
        <taxon>Insecta</taxon>
        <taxon>Pterygota</taxon>
        <taxon>Neoptera</taxon>
        <taxon>Polyneoptera</taxon>
        <taxon>Phasmatodea</taxon>
        <taxon>Verophasmatodea</taxon>
        <taxon>Anareolatae</taxon>
        <taxon>Phasmatidae</taxon>
        <taxon>Eurycanthinae</taxon>
        <taxon>Dryococelus</taxon>
    </lineage>
</organism>
<name>A0ABQ9GSP1_9NEOP</name>
<dbReference type="Proteomes" id="UP001159363">
    <property type="component" value="Chromosome 8"/>
</dbReference>
<reference evidence="1 2" key="1">
    <citation type="submission" date="2023-02" db="EMBL/GenBank/DDBJ databases">
        <title>LHISI_Scaffold_Assembly.</title>
        <authorList>
            <person name="Stuart O.P."/>
            <person name="Cleave R."/>
            <person name="Magrath M.J.L."/>
            <person name="Mikheyev A.S."/>
        </authorList>
    </citation>
    <scope>NUCLEOTIDE SEQUENCE [LARGE SCALE GENOMIC DNA]</scope>
    <source>
        <strain evidence="1">Daus_M_001</strain>
        <tissue evidence="1">Leg muscle</tissue>
    </source>
</reference>
<evidence type="ECO:0000313" key="1">
    <source>
        <dbReference type="EMBL" id="KAJ8875045.1"/>
    </source>
</evidence>
<proteinExistence type="predicted"/>
<comment type="caution">
    <text evidence="1">The sequence shown here is derived from an EMBL/GenBank/DDBJ whole genome shotgun (WGS) entry which is preliminary data.</text>
</comment>
<keyword evidence="2" id="KW-1185">Reference proteome</keyword>
<protein>
    <submittedName>
        <fullName evidence="1">Uncharacterized protein</fullName>
    </submittedName>
</protein>